<dbReference type="HAMAP" id="MF_00472">
    <property type="entry name" value="UbiG"/>
    <property type="match status" value="1"/>
</dbReference>
<dbReference type="GO" id="GO:0010420">
    <property type="term" value="F:polyprenyldihydroxybenzoate methyltransferase activity"/>
    <property type="evidence" value="ECO:0007669"/>
    <property type="project" value="InterPro"/>
</dbReference>
<dbReference type="Proteomes" id="UP000298714">
    <property type="component" value="Chromosome"/>
</dbReference>
<dbReference type="SUPFAM" id="SSF53335">
    <property type="entry name" value="S-adenosyl-L-methionine-dependent methyltransferases"/>
    <property type="match status" value="1"/>
</dbReference>
<evidence type="ECO:0000313" key="6">
    <source>
        <dbReference type="EMBL" id="QCI79989.1"/>
    </source>
</evidence>
<dbReference type="EC" id="2.1.1.64" evidence="5"/>
<comment type="function">
    <text evidence="5">O-methyltransferase that catalyzes the 2 O-methylation steps in the ubiquinone biosynthetic pathway.</text>
</comment>
<evidence type="ECO:0000256" key="4">
    <source>
        <dbReference type="ARBA" id="ARBA00022691"/>
    </source>
</evidence>
<evidence type="ECO:0000256" key="5">
    <source>
        <dbReference type="HAMAP-Rule" id="MF_00472"/>
    </source>
</evidence>
<dbReference type="AlphaFoldDB" id="A0A4D7BX61"/>
<evidence type="ECO:0000256" key="3">
    <source>
        <dbReference type="ARBA" id="ARBA00022688"/>
    </source>
</evidence>
<dbReference type="UniPathway" id="UPA00232"/>
<dbReference type="Gene3D" id="3.40.50.150">
    <property type="entry name" value="Vaccinia Virus protein VP39"/>
    <property type="match status" value="1"/>
</dbReference>
<keyword evidence="4 5" id="KW-0949">S-adenosyl-L-methionine</keyword>
<dbReference type="PANTHER" id="PTHR43464">
    <property type="entry name" value="METHYLTRANSFERASE"/>
    <property type="match status" value="1"/>
</dbReference>
<sequence>MNASAAPSTIDPAEQAKFASLANRWWDADGPMAPLHRLNPTRIGYLRDQLRAHFGLPDSRRCLEGLTILDLGCGAGLVCEPLARLGAAVTGIDAADESIAVARAHAAQSGLGIDYRSGAAEALVDAGCQFDAVVSLEVVEHVADVARYFETIAALLKPGGLFLFSTPNRTVASFLSVIVGAEYLLRWLPRGTHDWRRFLTPDQFRQALGSAGLQLMDLRGLSYTPVSERFHLSDDLSVNYIGSATKAGA</sequence>
<name>A0A4D7BX61_9SPHN</name>
<evidence type="ECO:0000256" key="1">
    <source>
        <dbReference type="ARBA" id="ARBA00022603"/>
    </source>
</evidence>
<comment type="catalytic activity">
    <reaction evidence="5">
        <text>a 3-(all-trans-polyprenyl)benzene-1,2-diol + S-adenosyl-L-methionine = a 2-methoxy-6-(all-trans-polyprenyl)phenol + S-adenosyl-L-homocysteine + H(+)</text>
        <dbReference type="Rhea" id="RHEA:31411"/>
        <dbReference type="Rhea" id="RHEA-COMP:9550"/>
        <dbReference type="Rhea" id="RHEA-COMP:9551"/>
        <dbReference type="ChEBI" id="CHEBI:15378"/>
        <dbReference type="ChEBI" id="CHEBI:57856"/>
        <dbReference type="ChEBI" id="CHEBI:59789"/>
        <dbReference type="ChEBI" id="CHEBI:62729"/>
        <dbReference type="ChEBI" id="CHEBI:62731"/>
        <dbReference type="EC" id="2.1.1.222"/>
    </reaction>
</comment>
<keyword evidence="2 5" id="KW-0808">Transferase</keyword>
<organism evidence="6 7">
    <name type="scientific">Hankyongella ginsenosidimutans</name>
    <dbReference type="NCBI Taxonomy" id="1763828"/>
    <lineage>
        <taxon>Bacteria</taxon>
        <taxon>Pseudomonadati</taxon>
        <taxon>Pseudomonadota</taxon>
        <taxon>Alphaproteobacteria</taxon>
        <taxon>Sphingomonadales</taxon>
        <taxon>Sphingomonadaceae</taxon>
        <taxon>Hankyongella</taxon>
    </lineage>
</organism>
<dbReference type="CDD" id="cd02440">
    <property type="entry name" value="AdoMet_MTases"/>
    <property type="match status" value="1"/>
</dbReference>
<dbReference type="GO" id="GO:0061542">
    <property type="term" value="F:3-demethylubiquinol 3-O-methyltransferase activity"/>
    <property type="evidence" value="ECO:0007669"/>
    <property type="project" value="UniProtKB-UniRule"/>
</dbReference>
<dbReference type="Pfam" id="PF13489">
    <property type="entry name" value="Methyltransf_23"/>
    <property type="match status" value="1"/>
</dbReference>
<feature type="binding site" evidence="5">
    <location>
        <position position="136"/>
    </location>
    <ligand>
        <name>S-adenosyl-L-methionine</name>
        <dbReference type="ChEBI" id="CHEBI:59789"/>
    </ligand>
</feature>
<evidence type="ECO:0000256" key="2">
    <source>
        <dbReference type="ARBA" id="ARBA00022679"/>
    </source>
</evidence>
<dbReference type="PANTHER" id="PTHR43464:SF19">
    <property type="entry name" value="UBIQUINONE BIOSYNTHESIS O-METHYLTRANSFERASE, MITOCHONDRIAL"/>
    <property type="match status" value="1"/>
</dbReference>
<comment type="pathway">
    <text evidence="5">Cofactor biosynthesis; ubiquinone biosynthesis.</text>
</comment>
<protein>
    <recommendedName>
        <fullName evidence="5">Ubiquinone biosynthesis O-methyltransferase</fullName>
    </recommendedName>
    <alternativeName>
        <fullName evidence="5">2-polyprenyl-6-hydroxyphenol methylase</fullName>
        <ecNumber evidence="5">2.1.1.222</ecNumber>
    </alternativeName>
    <alternativeName>
        <fullName evidence="5">3-demethylubiquinone 3-O-methyltransferase</fullName>
        <ecNumber evidence="5">2.1.1.64</ecNumber>
    </alternativeName>
</protein>
<feature type="binding site" evidence="5">
    <location>
        <position position="42"/>
    </location>
    <ligand>
        <name>S-adenosyl-L-methionine</name>
        <dbReference type="ChEBI" id="CHEBI:59789"/>
    </ligand>
</feature>
<comment type="catalytic activity">
    <reaction evidence="5">
        <text>a 3-demethylubiquinol + S-adenosyl-L-methionine = a ubiquinol + S-adenosyl-L-homocysteine + H(+)</text>
        <dbReference type="Rhea" id="RHEA:44380"/>
        <dbReference type="Rhea" id="RHEA-COMP:9566"/>
        <dbReference type="Rhea" id="RHEA-COMP:10914"/>
        <dbReference type="ChEBI" id="CHEBI:15378"/>
        <dbReference type="ChEBI" id="CHEBI:17976"/>
        <dbReference type="ChEBI" id="CHEBI:57856"/>
        <dbReference type="ChEBI" id="CHEBI:59789"/>
        <dbReference type="ChEBI" id="CHEBI:84422"/>
        <dbReference type="EC" id="2.1.1.64"/>
    </reaction>
</comment>
<dbReference type="InterPro" id="IPR029063">
    <property type="entry name" value="SAM-dependent_MTases_sf"/>
</dbReference>
<dbReference type="NCBIfam" id="TIGR01983">
    <property type="entry name" value="UbiG"/>
    <property type="match status" value="1"/>
</dbReference>
<accession>A0A4D7BX61</accession>
<feature type="binding site" evidence="5">
    <location>
        <position position="72"/>
    </location>
    <ligand>
        <name>S-adenosyl-L-methionine</name>
        <dbReference type="ChEBI" id="CHEBI:59789"/>
    </ligand>
</feature>
<dbReference type="KEGG" id="hgn:E6W36_12140"/>
<dbReference type="RefSeq" id="WP_222872847.1">
    <property type="nucleotide sequence ID" value="NZ_CP039704.1"/>
</dbReference>
<proteinExistence type="inferred from homology"/>
<gene>
    <name evidence="5 6" type="primary">ubiG</name>
    <name evidence="6" type="ORF">E6W36_12140</name>
</gene>
<dbReference type="GO" id="GO:0032259">
    <property type="term" value="P:methylation"/>
    <property type="evidence" value="ECO:0007669"/>
    <property type="project" value="UniProtKB-KW"/>
</dbReference>
<dbReference type="GO" id="GO:0102208">
    <property type="term" value="F:2-polyprenyl-6-hydroxyphenol methylase activity"/>
    <property type="evidence" value="ECO:0007669"/>
    <property type="project" value="UniProtKB-EC"/>
</dbReference>
<dbReference type="InterPro" id="IPR010233">
    <property type="entry name" value="UbiG_MeTrfase"/>
</dbReference>
<keyword evidence="7" id="KW-1185">Reference proteome</keyword>
<dbReference type="EMBL" id="CP039704">
    <property type="protein sequence ID" value="QCI79989.1"/>
    <property type="molecule type" value="Genomic_DNA"/>
</dbReference>
<keyword evidence="1 5" id="KW-0489">Methyltransferase</keyword>
<keyword evidence="3 5" id="KW-0831">Ubiquinone biosynthesis</keyword>
<feature type="binding site" evidence="5">
    <location>
        <position position="93"/>
    </location>
    <ligand>
        <name>S-adenosyl-L-methionine</name>
        <dbReference type="ChEBI" id="CHEBI:59789"/>
    </ligand>
</feature>
<evidence type="ECO:0000313" key="7">
    <source>
        <dbReference type="Proteomes" id="UP000298714"/>
    </source>
</evidence>
<comment type="similarity">
    <text evidence="5">Belongs to the methyltransferase superfamily. UbiG/COQ3 family.</text>
</comment>
<reference evidence="7" key="1">
    <citation type="submission" date="2019-04" db="EMBL/GenBank/DDBJ databases">
        <title>Complete genome sequence of Sphingomonas sp. W1-2-3.</title>
        <authorList>
            <person name="Im W.T."/>
        </authorList>
    </citation>
    <scope>NUCLEOTIDE SEQUENCE [LARGE SCALE GENOMIC DNA]</scope>
    <source>
        <strain evidence="7">W1-2-3</strain>
    </source>
</reference>
<dbReference type="EC" id="2.1.1.222" evidence="5"/>